<sequence length="119" mass="13295">MITFPEVRLGQRALCDRIGADFVPSPVSSKVGISQNFDLFNEPINGLRHLPVGDTTGWYIWSGEELSSAADFFQPIHVSHLIEASSPVVRFLGLPPGWRFLFDAAGYEDIWFDESLLLV</sequence>
<comment type="caution">
    <text evidence="2">The sequence shown here is derived from an EMBL/GenBank/DDBJ whole genome shotgun (WGS) entry which is preliminary data.</text>
</comment>
<dbReference type="Pfam" id="PF24719">
    <property type="entry name" value="Imm33-like"/>
    <property type="match status" value="1"/>
</dbReference>
<evidence type="ECO:0000313" key="3">
    <source>
        <dbReference type="Proteomes" id="UP000262379"/>
    </source>
</evidence>
<dbReference type="EMBL" id="QURN01000004">
    <property type="protein sequence ID" value="RFC68344.1"/>
    <property type="molecule type" value="Genomic_DNA"/>
</dbReference>
<dbReference type="InterPro" id="IPR056509">
    <property type="entry name" value="Imm33-like"/>
</dbReference>
<dbReference type="AlphaFoldDB" id="A0A371XH15"/>
<dbReference type="Proteomes" id="UP000262379">
    <property type="component" value="Unassembled WGS sequence"/>
</dbReference>
<gene>
    <name evidence="2" type="ORF">DY251_05010</name>
</gene>
<evidence type="ECO:0000259" key="1">
    <source>
        <dbReference type="Pfam" id="PF24719"/>
    </source>
</evidence>
<proteinExistence type="predicted"/>
<reference evidence="3" key="1">
    <citation type="submission" date="2018-08" db="EMBL/GenBank/DDBJ databases">
        <authorList>
            <person name="Im W.T."/>
        </authorList>
    </citation>
    <scope>NUCLEOTIDE SEQUENCE [LARGE SCALE GENOMIC DNA]</scope>
    <source>
        <strain evidence="3">LA-28</strain>
    </source>
</reference>
<evidence type="ECO:0000313" key="2">
    <source>
        <dbReference type="EMBL" id="RFC68344.1"/>
    </source>
</evidence>
<name>A0A371XH15_9HYPH</name>
<protein>
    <recommendedName>
        <fullName evidence="1">Imm33-like domain-containing protein</fullName>
    </recommendedName>
</protein>
<dbReference type="RefSeq" id="WP_116622782.1">
    <property type="nucleotide sequence ID" value="NZ_QURN01000004.1"/>
</dbReference>
<keyword evidence="3" id="KW-1185">Reference proteome</keyword>
<feature type="domain" description="Imm33-like" evidence="1">
    <location>
        <begin position="11"/>
        <end position="113"/>
    </location>
</feature>
<organism evidence="2 3">
    <name type="scientific">Mesorhizobium denitrificans</name>
    <dbReference type="NCBI Taxonomy" id="2294114"/>
    <lineage>
        <taxon>Bacteria</taxon>
        <taxon>Pseudomonadati</taxon>
        <taxon>Pseudomonadota</taxon>
        <taxon>Alphaproteobacteria</taxon>
        <taxon>Hyphomicrobiales</taxon>
        <taxon>Phyllobacteriaceae</taxon>
        <taxon>Mesorhizobium</taxon>
    </lineage>
</organism>
<accession>A0A371XH15</accession>